<dbReference type="InterPro" id="IPR014757">
    <property type="entry name" value="Tscrpt_reg_IclR_C"/>
</dbReference>
<comment type="caution">
    <text evidence="5">The sequence shown here is derived from an EMBL/GenBank/DDBJ whole genome shotgun (WGS) entry which is preliminary data.</text>
</comment>
<dbReference type="PANTHER" id="PTHR30136:SF35">
    <property type="entry name" value="HTH-TYPE TRANSCRIPTIONAL REGULATOR RV1719"/>
    <property type="match status" value="1"/>
</dbReference>
<evidence type="ECO:0000313" key="5">
    <source>
        <dbReference type="EMBL" id="MBD3844454.1"/>
    </source>
</evidence>
<dbReference type="GO" id="GO:0003677">
    <property type="term" value="F:DNA binding"/>
    <property type="evidence" value="ECO:0007669"/>
    <property type="project" value="UniProtKB-KW"/>
</dbReference>
<proteinExistence type="predicted"/>
<sequence length="238" mass="25405">MAVRSLSSTLKTLAVCDIVAASPKPLRLADVVRASGDARAVVYQRLRTLVEAGLLDQTEDGAFRLALRFQFYAVRALEQANLGERSSELLQQIVDESGETATISVADGYHAVIINRVESRQVLRADLRVGAKLTLGGSASGAVLVAFGSEEMRESLRKQGVALPPEAELQAVRERGYAVFAPTDPHLVAAVAAPVFDAARQCVAVLAISGPIFRFDHDRCGPIVVAGARRLSAQFGHS</sequence>
<dbReference type="InterPro" id="IPR036390">
    <property type="entry name" value="WH_DNA-bd_sf"/>
</dbReference>
<dbReference type="SUPFAM" id="SSF46785">
    <property type="entry name" value="Winged helix' DNA-binding domain"/>
    <property type="match status" value="1"/>
</dbReference>
<dbReference type="Pfam" id="PF09339">
    <property type="entry name" value="HTH_IclR"/>
    <property type="match status" value="1"/>
</dbReference>
<dbReference type="GO" id="GO:0045892">
    <property type="term" value="P:negative regulation of DNA-templated transcription"/>
    <property type="evidence" value="ECO:0007669"/>
    <property type="project" value="TreeGrafter"/>
</dbReference>
<keyword evidence="1" id="KW-0805">Transcription regulation</keyword>
<name>A0A927HXR0_9HYPH</name>
<dbReference type="InterPro" id="IPR050707">
    <property type="entry name" value="HTH_MetabolicPath_Reg"/>
</dbReference>
<gene>
    <name evidence="5" type="ORF">IED13_01990</name>
</gene>
<dbReference type="InterPro" id="IPR029016">
    <property type="entry name" value="GAF-like_dom_sf"/>
</dbReference>
<dbReference type="AlphaFoldDB" id="A0A927HXR0"/>
<dbReference type="InterPro" id="IPR005471">
    <property type="entry name" value="Tscrpt_reg_IclR_N"/>
</dbReference>
<protein>
    <submittedName>
        <fullName evidence="5">IclR family transcriptional regulator</fullName>
    </submittedName>
</protein>
<dbReference type="GO" id="GO:0003700">
    <property type="term" value="F:DNA-binding transcription factor activity"/>
    <property type="evidence" value="ECO:0007669"/>
    <property type="project" value="TreeGrafter"/>
</dbReference>
<evidence type="ECO:0000256" key="2">
    <source>
        <dbReference type="ARBA" id="ARBA00023125"/>
    </source>
</evidence>
<dbReference type="SMART" id="SM00346">
    <property type="entry name" value="HTH_ICLR"/>
    <property type="match status" value="1"/>
</dbReference>
<keyword evidence="6" id="KW-1185">Reference proteome</keyword>
<accession>A0A927HXR0</accession>
<dbReference type="PANTHER" id="PTHR30136">
    <property type="entry name" value="HELIX-TURN-HELIX TRANSCRIPTIONAL REGULATOR, ICLR FAMILY"/>
    <property type="match status" value="1"/>
</dbReference>
<dbReference type="PROSITE" id="PS51078">
    <property type="entry name" value="ICLR_ED"/>
    <property type="match status" value="1"/>
</dbReference>
<keyword evidence="2" id="KW-0238">DNA-binding</keyword>
<evidence type="ECO:0000256" key="1">
    <source>
        <dbReference type="ARBA" id="ARBA00023015"/>
    </source>
</evidence>
<evidence type="ECO:0000256" key="3">
    <source>
        <dbReference type="ARBA" id="ARBA00023163"/>
    </source>
</evidence>
<reference evidence="5" key="1">
    <citation type="submission" date="2020-09" db="EMBL/GenBank/DDBJ databases">
        <title>Bosea spartocytisi sp. nov. a root nodule endophyte of Spartocytisus supranubius in the high mountain ecosystem fo the Teide National Park (Canary Islands, Spain).</title>
        <authorList>
            <person name="Pulido-Suarez L."/>
            <person name="Peix A."/>
            <person name="Igual J.M."/>
            <person name="Socas-Perez N."/>
            <person name="Velazquez E."/>
            <person name="Flores-Felix J.D."/>
            <person name="Leon-Barrios M."/>
        </authorList>
    </citation>
    <scope>NUCLEOTIDE SEQUENCE</scope>
    <source>
        <strain evidence="5">SSUT16</strain>
    </source>
</reference>
<dbReference type="Gene3D" id="3.30.450.40">
    <property type="match status" value="1"/>
</dbReference>
<organism evidence="5 6">
    <name type="scientific">Bosea spartocytisi</name>
    <dbReference type="NCBI Taxonomy" id="2773451"/>
    <lineage>
        <taxon>Bacteria</taxon>
        <taxon>Pseudomonadati</taxon>
        <taxon>Pseudomonadota</taxon>
        <taxon>Alphaproteobacteria</taxon>
        <taxon>Hyphomicrobiales</taxon>
        <taxon>Boseaceae</taxon>
        <taxon>Bosea</taxon>
    </lineage>
</organism>
<dbReference type="RefSeq" id="WP_191123198.1">
    <property type="nucleotide sequence ID" value="NZ_JACXWY010000001.1"/>
</dbReference>
<feature type="domain" description="IclR-ED" evidence="4">
    <location>
        <begin position="68"/>
        <end position="237"/>
    </location>
</feature>
<dbReference type="Proteomes" id="UP000619295">
    <property type="component" value="Unassembled WGS sequence"/>
</dbReference>
<dbReference type="Pfam" id="PF01614">
    <property type="entry name" value="IclR_C"/>
    <property type="match status" value="1"/>
</dbReference>
<evidence type="ECO:0000259" key="4">
    <source>
        <dbReference type="PROSITE" id="PS51078"/>
    </source>
</evidence>
<evidence type="ECO:0000313" key="6">
    <source>
        <dbReference type="Proteomes" id="UP000619295"/>
    </source>
</evidence>
<dbReference type="Gene3D" id="1.10.10.10">
    <property type="entry name" value="Winged helix-like DNA-binding domain superfamily/Winged helix DNA-binding domain"/>
    <property type="match status" value="1"/>
</dbReference>
<dbReference type="SUPFAM" id="SSF55781">
    <property type="entry name" value="GAF domain-like"/>
    <property type="match status" value="1"/>
</dbReference>
<keyword evidence="3" id="KW-0804">Transcription</keyword>
<dbReference type="InterPro" id="IPR036388">
    <property type="entry name" value="WH-like_DNA-bd_sf"/>
</dbReference>
<dbReference type="EMBL" id="JACXWY010000001">
    <property type="protein sequence ID" value="MBD3844454.1"/>
    <property type="molecule type" value="Genomic_DNA"/>
</dbReference>